<accession>A0A2K8K7R4</accession>
<evidence type="ECO:0000313" key="4">
    <source>
        <dbReference type="Proteomes" id="UP000228948"/>
    </source>
</evidence>
<dbReference type="InterPro" id="IPR001584">
    <property type="entry name" value="Integrase_cat-core"/>
</dbReference>
<dbReference type="GO" id="GO:0004803">
    <property type="term" value="F:transposase activity"/>
    <property type="evidence" value="ECO:0007669"/>
    <property type="project" value="InterPro"/>
</dbReference>
<name>A0A2K8K7R4_9RHOB</name>
<dbReference type="PANTHER" id="PTHR47515:SF1">
    <property type="entry name" value="BLR2054 PROTEIN"/>
    <property type="match status" value="1"/>
</dbReference>
<dbReference type="Proteomes" id="UP000228948">
    <property type="component" value="Chromosome"/>
</dbReference>
<protein>
    <submittedName>
        <fullName evidence="3">IS3 family transposase</fullName>
    </submittedName>
</protein>
<gene>
    <name evidence="3" type="ORF">BG454_06385</name>
</gene>
<feature type="domain" description="Integrase catalytic" evidence="2">
    <location>
        <begin position="199"/>
        <end position="360"/>
    </location>
</feature>
<dbReference type="GO" id="GO:0015074">
    <property type="term" value="P:DNA integration"/>
    <property type="evidence" value="ECO:0007669"/>
    <property type="project" value="InterPro"/>
</dbReference>
<dbReference type="Gene3D" id="3.30.420.10">
    <property type="entry name" value="Ribonuclease H-like superfamily/Ribonuclease H"/>
    <property type="match status" value="1"/>
</dbReference>
<dbReference type="OrthoDB" id="9813285at2"/>
<keyword evidence="1" id="KW-0175">Coiled coil</keyword>
<evidence type="ECO:0000259" key="2">
    <source>
        <dbReference type="PROSITE" id="PS50994"/>
    </source>
</evidence>
<dbReference type="InterPro" id="IPR025948">
    <property type="entry name" value="HTH-like_dom"/>
</dbReference>
<evidence type="ECO:0000256" key="1">
    <source>
        <dbReference type="SAM" id="Coils"/>
    </source>
</evidence>
<dbReference type="Pfam" id="PF13276">
    <property type="entry name" value="HTH_21"/>
    <property type="match status" value="1"/>
</dbReference>
<reference evidence="3 4" key="1">
    <citation type="submission" date="2017-11" db="EMBL/GenBank/DDBJ databases">
        <title>Revised Sequence and Annotation of the Rhodobaca barguzinensis strain alga05 Genome.</title>
        <authorList>
            <person name="Kopejtka K."/>
            <person name="Tomasch J.M."/>
            <person name="Bunk B."/>
            <person name="Koblizek M."/>
        </authorList>
    </citation>
    <scope>NUCLEOTIDE SEQUENCE [LARGE SCALE GENOMIC DNA]</scope>
    <source>
        <strain evidence="4">alga05</strain>
    </source>
</reference>
<dbReference type="Pfam" id="PF01527">
    <property type="entry name" value="HTH_Tnp_1"/>
    <property type="match status" value="1"/>
</dbReference>
<dbReference type="RefSeq" id="WP_100319111.1">
    <property type="nucleotide sequence ID" value="NZ_CP024899.1"/>
</dbReference>
<organism evidence="3 4">
    <name type="scientific">Roseinatronobacter bogoriensis subsp. barguzinensis</name>
    <dbReference type="NCBI Taxonomy" id="441209"/>
    <lineage>
        <taxon>Bacteria</taxon>
        <taxon>Pseudomonadati</taxon>
        <taxon>Pseudomonadota</taxon>
        <taxon>Alphaproteobacteria</taxon>
        <taxon>Rhodobacterales</taxon>
        <taxon>Paracoccaceae</taxon>
        <taxon>Roseinatronobacter</taxon>
    </lineage>
</organism>
<dbReference type="Gene3D" id="1.10.10.60">
    <property type="entry name" value="Homeodomain-like"/>
    <property type="match status" value="1"/>
</dbReference>
<keyword evidence="4" id="KW-1185">Reference proteome</keyword>
<dbReference type="STRING" id="441209.GCA_001870665_00374"/>
<dbReference type="PROSITE" id="PS50994">
    <property type="entry name" value="INTEGRASE"/>
    <property type="match status" value="1"/>
</dbReference>
<proteinExistence type="predicted"/>
<dbReference type="InterPro" id="IPR012337">
    <property type="entry name" value="RNaseH-like_sf"/>
</dbReference>
<dbReference type="InterPro" id="IPR009057">
    <property type="entry name" value="Homeodomain-like_sf"/>
</dbReference>
<sequence length="386" mass="44842">MRKSRFTEEQIVGILQEYAAGAKVSELCRKHGMSDKTLYKWKSKYGGLQVSELRRLKDLEAENAELKRLLADAMLDNAGLKGLAGKKLLTPAHRRDAVKKLMDDHQFTERRACRLVGISRSSLAYQARPDRHARLRERLITLSGKHRRYGYRMLHAKLVRENFRVNVKVVERIYREERLWLRRTKRKKIPREGREGAWCPIAPNQRWSLDFTSDALANGRKFRRANLKDDCTRECPAIEVDFSLPGERVVEMLERVARERGYPDILVVDNGPELRGRALDGWADDHGVQLYFIDPGKPTQNAYIESFNGRYREECLNQHWFTSIGEAREIIEEWRIDYNTERPHSSLKYQTPEEFAAARPFCKTQWAQPLELRDGSAPAPIAHAAE</sequence>
<dbReference type="Pfam" id="PF13683">
    <property type="entry name" value="rve_3"/>
    <property type="match status" value="1"/>
</dbReference>
<dbReference type="GO" id="GO:0006313">
    <property type="term" value="P:DNA transposition"/>
    <property type="evidence" value="ECO:0007669"/>
    <property type="project" value="InterPro"/>
</dbReference>
<dbReference type="SUPFAM" id="SSF46689">
    <property type="entry name" value="Homeodomain-like"/>
    <property type="match status" value="1"/>
</dbReference>
<dbReference type="EMBL" id="CP024899">
    <property type="protein sequence ID" value="ATX65497.1"/>
    <property type="molecule type" value="Genomic_DNA"/>
</dbReference>
<dbReference type="InterPro" id="IPR002514">
    <property type="entry name" value="Transposase_8"/>
</dbReference>
<dbReference type="PANTHER" id="PTHR47515">
    <property type="entry name" value="LOW CALCIUM RESPONSE LOCUS PROTEIN T"/>
    <property type="match status" value="1"/>
</dbReference>
<dbReference type="GO" id="GO:0003677">
    <property type="term" value="F:DNA binding"/>
    <property type="evidence" value="ECO:0007669"/>
    <property type="project" value="InterPro"/>
</dbReference>
<evidence type="ECO:0000313" key="3">
    <source>
        <dbReference type="EMBL" id="ATX65497.1"/>
    </source>
</evidence>
<dbReference type="SUPFAM" id="SSF53098">
    <property type="entry name" value="Ribonuclease H-like"/>
    <property type="match status" value="1"/>
</dbReference>
<dbReference type="AlphaFoldDB" id="A0A2K8K7R4"/>
<dbReference type="NCBIfam" id="NF033516">
    <property type="entry name" value="transpos_IS3"/>
    <property type="match status" value="1"/>
</dbReference>
<dbReference type="InterPro" id="IPR036397">
    <property type="entry name" value="RNaseH_sf"/>
</dbReference>
<dbReference type="KEGG" id="rbg:BG454_06385"/>
<feature type="coiled-coil region" evidence="1">
    <location>
        <begin position="49"/>
        <end position="76"/>
    </location>
</feature>
<dbReference type="InterPro" id="IPR048020">
    <property type="entry name" value="Transpos_IS3"/>
</dbReference>